<feature type="signal peptide" evidence="1">
    <location>
        <begin position="1"/>
        <end position="22"/>
    </location>
</feature>
<evidence type="ECO:0000313" key="2">
    <source>
        <dbReference type="EMBL" id="KIK56011.1"/>
    </source>
</evidence>
<name>A0A0D0BMD8_9AGAR</name>
<evidence type="ECO:0000313" key="3">
    <source>
        <dbReference type="Proteomes" id="UP000053593"/>
    </source>
</evidence>
<dbReference type="AlphaFoldDB" id="A0A0D0BMD8"/>
<keyword evidence="1" id="KW-0732">Signal</keyword>
<organism evidence="2 3">
    <name type="scientific">Collybiopsis luxurians FD-317 M1</name>
    <dbReference type="NCBI Taxonomy" id="944289"/>
    <lineage>
        <taxon>Eukaryota</taxon>
        <taxon>Fungi</taxon>
        <taxon>Dikarya</taxon>
        <taxon>Basidiomycota</taxon>
        <taxon>Agaricomycotina</taxon>
        <taxon>Agaricomycetes</taxon>
        <taxon>Agaricomycetidae</taxon>
        <taxon>Agaricales</taxon>
        <taxon>Marasmiineae</taxon>
        <taxon>Omphalotaceae</taxon>
        <taxon>Collybiopsis</taxon>
        <taxon>Collybiopsis luxurians</taxon>
    </lineage>
</organism>
<keyword evidence="3" id="KW-1185">Reference proteome</keyword>
<dbReference type="HOGENOM" id="CLU_3125227_0_0_1"/>
<feature type="chain" id="PRO_5002224734" evidence="1">
    <location>
        <begin position="23"/>
        <end position="50"/>
    </location>
</feature>
<reference evidence="2 3" key="1">
    <citation type="submission" date="2014-04" db="EMBL/GenBank/DDBJ databases">
        <title>Evolutionary Origins and Diversification of the Mycorrhizal Mutualists.</title>
        <authorList>
            <consortium name="DOE Joint Genome Institute"/>
            <consortium name="Mycorrhizal Genomics Consortium"/>
            <person name="Kohler A."/>
            <person name="Kuo A."/>
            <person name="Nagy L.G."/>
            <person name="Floudas D."/>
            <person name="Copeland A."/>
            <person name="Barry K.W."/>
            <person name="Cichocki N."/>
            <person name="Veneault-Fourrey C."/>
            <person name="LaButti K."/>
            <person name="Lindquist E.A."/>
            <person name="Lipzen A."/>
            <person name="Lundell T."/>
            <person name="Morin E."/>
            <person name="Murat C."/>
            <person name="Riley R."/>
            <person name="Ohm R."/>
            <person name="Sun H."/>
            <person name="Tunlid A."/>
            <person name="Henrissat B."/>
            <person name="Grigoriev I.V."/>
            <person name="Hibbett D.S."/>
            <person name="Martin F."/>
        </authorList>
    </citation>
    <scope>NUCLEOTIDE SEQUENCE [LARGE SCALE GENOMIC DNA]</scope>
    <source>
        <strain evidence="2 3">FD-317 M1</strain>
    </source>
</reference>
<evidence type="ECO:0000256" key="1">
    <source>
        <dbReference type="SAM" id="SignalP"/>
    </source>
</evidence>
<proteinExistence type="predicted"/>
<gene>
    <name evidence="2" type="ORF">GYMLUDRAFT_47468</name>
</gene>
<dbReference type="Proteomes" id="UP000053593">
    <property type="component" value="Unassembled WGS sequence"/>
</dbReference>
<dbReference type="EMBL" id="KN834801">
    <property type="protein sequence ID" value="KIK56011.1"/>
    <property type="molecule type" value="Genomic_DNA"/>
</dbReference>
<protein>
    <submittedName>
        <fullName evidence="2">Uncharacterized protein</fullName>
    </submittedName>
</protein>
<sequence>MRLTLFSSLMVLLSLPFFTASADSFQIPLINSTSSSAYDVSKSARLKTMA</sequence>
<accession>A0A0D0BMD8</accession>